<keyword evidence="4" id="KW-0788">Thiol protease</keyword>
<dbReference type="InterPro" id="IPR000064">
    <property type="entry name" value="NLP_P60_dom"/>
</dbReference>
<evidence type="ECO:0000256" key="4">
    <source>
        <dbReference type="ARBA" id="ARBA00022807"/>
    </source>
</evidence>
<keyword evidence="2" id="KW-0645">Protease</keyword>
<sequence length="147" mass="16074">MPADPQRVVAIARRWLGTPYHDQASRRGAGCDCLGLIRGVWRELLGPETLSVPAYSRDWGETGCEEVLAEAAKHVLIRIDATGAGTGAVVLFRMRSGAIVKHCGILTAPDRFIHAYERLGVIEEALTTAWRRRIAFAFLFPAAATES</sequence>
<organism evidence="6 7">
    <name type="scientific">Paracoccus fistulariae</name>
    <dbReference type="NCBI Taxonomy" id="658446"/>
    <lineage>
        <taxon>Bacteria</taxon>
        <taxon>Pseudomonadati</taxon>
        <taxon>Pseudomonadota</taxon>
        <taxon>Alphaproteobacteria</taxon>
        <taxon>Rhodobacterales</taxon>
        <taxon>Paracoccaceae</taxon>
        <taxon>Paracoccus</taxon>
    </lineage>
</organism>
<dbReference type="InterPro" id="IPR011929">
    <property type="entry name" value="Phage_pept_NlpC/P60"/>
</dbReference>
<accession>A0ABY7SQQ0</accession>
<reference evidence="6 7" key="1">
    <citation type="submission" date="2021-01" db="EMBL/GenBank/DDBJ databases">
        <title>Biogeographic distribution of Paracoccus.</title>
        <authorList>
            <person name="Hollensteiner J."/>
            <person name="Leineberger J."/>
            <person name="Brinkhoff T."/>
            <person name="Daniel R."/>
        </authorList>
    </citation>
    <scope>NUCLEOTIDE SEQUENCE [LARGE SCALE GENOMIC DNA]</scope>
    <source>
        <strain evidence="6 7">KCTC 22803</strain>
    </source>
</reference>
<dbReference type="Pfam" id="PF00877">
    <property type="entry name" value="NLPC_P60"/>
    <property type="match status" value="1"/>
</dbReference>
<dbReference type="Gene3D" id="3.90.1720.10">
    <property type="entry name" value="endopeptidase domain like (from Nostoc punctiforme)"/>
    <property type="match status" value="1"/>
</dbReference>
<keyword evidence="3" id="KW-0378">Hydrolase</keyword>
<feature type="domain" description="NlpC/P60" evidence="5">
    <location>
        <begin position="2"/>
        <end position="141"/>
    </location>
</feature>
<name>A0ABY7SQQ0_9RHOB</name>
<evidence type="ECO:0000313" key="7">
    <source>
        <dbReference type="Proteomes" id="UP001219349"/>
    </source>
</evidence>
<evidence type="ECO:0000256" key="1">
    <source>
        <dbReference type="ARBA" id="ARBA00007074"/>
    </source>
</evidence>
<dbReference type="PROSITE" id="PS51935">
    <property type="entry name" value="NLPC_P60"/>
    <property type="match status" value="1"/>
</dbReference>
<evidence type="ECO:0000259" key="5">
    <source>
        <dbReference type="PROSITE" id="PS51935"/>
    </source>
</evidence>
<comment type="similarity">
    <text evidence="1">Belongs to the peptidase C40 family.</text>
</comment>
<evidence type="ECO:0000256" key="2">
    <source>
        <dbReference type="ARBA" id="ARBA00022670"/>
    </source>
</evidence>
<keyword evidence="7" id="KW-1185">Reference proteome</keyword>
<protein>
    <submittedName>
        <fullName evidence="6">C40 family peptidase</fullName>
    </submittedName>
</protein>
<dbReference type="InterPro" id="IPR038765">
    <property type="entry name" value="Papain-like_cys_pep_sf"/>
</dbReference>
<dbReference type="EMBL" id="CP067136">
    <property type="protein sequence ID" value="WCR08843.1"/>
    <property type="molecule type" value="Genomic_DNA"/>
</dbReference>
<dbReference type="NCBIfam" id="TIGR02219">
    <property type="entry name" value="phage_NlpC_fam"/>
    <property type="match status" value="1"/>
</dbReference>
<evidence type="ECO:0000256" key="3">
    <source>
        <dbReference type="ARBA" id="ARBA00022801"/>
    </source>
</evidence>
<dbReference type="Proteomes" id="UP001219349">
    <property type="component" value="Chromosome"/>
</dbReference>
<evidence type="ECO:0000313" key="6">
    <source>
        <dbReference type="EMBL" id="WCR08843.1"/>
    </source>
</evidence>
<dbReference type="SUPFAM" id="SSF54001">
    <property type="entry name" value="Cysteine proteinases"/>
    <property type="match status" value="1"/>
</dbReference>
<dbReference type="RefSeq" id="WP_271886795.1">
    <property type="nucleotide sequence ID" value="NZ_CP067136.1"/>
</dbReference>
<gene>
    <name evidence="6" type="ORF">JHX87_08660</name>
</gene>
<proteinExistence type="inferred from homology"/>